<dbReference type="PANTHER" id="PTHR44688">
    <property type="entry name" value="DNA-BINDING TRANSCRIPTIONAL ACTIVATOR DEVR_DOSR"/>
    <property type="match status" value="1"/>
</dbReference>
<comment type="caution">
    <text evidence="5">The sequence shown here is derived from an EMBL/GenBank/DDBJ whole genome shotgun (WGS) entry which is preliminary data.</text>
</comment>
<evidence type="ECO:0000313" key="6">
    <source>
        <dbReference type="Proteomes" id="UP001501237"/>
    </source>
</evidence>
<keyword evidence="3" id="KW-0804">Transcription</keyword>
<dbReference type="CDD" id="cd06170">
    <property type="entry name" value="LuxR_C_like"/>
    <property type="match status" value="1"/>
</dbReference>
<accession>A0ABP6PZI8</accession>
<dbReference type="InterPro" id="IPR036388">
    <property type="entry name" value="WH-like_DNA-bd_sf"/>
</dbReference>
<sequence>MCTVRRIGSILARRGESGVWDHLDEAAVLAERTGEPQQIVPVRLTRAEARWLEGDVHEARREAELAAAAAGRCGAWERGAVAVWLRRTGSPHVLQGPFPEPYRLELERDPAAAARAWTALGCRYDAALALSGAGRERELREALRILTELGALPATRIVRRDLRRLGARSLPAGPRAITREDPDGLTRREREVLALICEHLTNAEIAAKLFISTKTVGHHVSAILTKLNVPTRAAAAAITRDLRTVERLDPNEP</sequence>
<gene>
    <name evidence="5" type="ORF">GCM10010468_04210</name>
</gene>
<evidence type="ECO:0000259" key="4">
    <source>
        <dbReference type="PROSITE" id="PS50043"/>
    </source>
</evidence>
<evidence type="ECO:0000256" key="1">
    <source>
        <dbReference type="ARBA" id="ARBA00023015"/>
    </source>
</evidence>
<evidence type="ECO:0000313" key="5">
    <source>
        <dbReference type="EMBL" id="GAA3194416.1"/>
    </source>
</evidence>
<reference evidence="6" key="1">
    <citation type="journal article" date="2019" name="Int. J. Syst. Evol. Microbiol.">
        <title>The Global Catalogue of Microorganisms (GCM) 10K type strain sequencing project: providing services to taxonomists for standard genome sequencing and annotation.</title>
        <authorList>
            <consortium name="The Broad Institute Genomics Platform"/>
            <consortium name="The Broad Institute Genome Sequencing Center for Infectious Disease"/>
            <person name="Wu L."/>
            <person name="Ma J."/>
        </authorList>
    </citation>
    <scope>NUCLEOTIDE SEQUENCE [LARGE SCALE GENOMIC DNA]</scope>
    <source>
        <strain evidence="6">JCM 9377</strain>
    </source>
</reference>
<dbReference type="EMBL" id="BAAAUV010000001">
    <property type="protein sequence ID" value="GAA3194416.1"/>
    <property type="molecule type" value="Genomic_DNA"/>
</dbReference>
<dbReference type="SMART" id="SM00421">
    <property type="entry name" value="HTH_LUXR"/>
    <property type="match status" value="1"/>
</dbReference>
<dbReference type="PRINTS" id="PR00038">
    <property type="entry name" value="HTHLUXR"/>
</dbReference>
<keyword evidence="1" id="KW-0805">Transcription regulation</keyword>
<keyword evidence="6" id="KW-1185">Reference proteome</keyword>
<dbReference type="SUPFAM" id="SSF46894">
    <property type="entry name" value="C-terminal effector domain of the bipartite response regulators"/>
    <property type="match status" value="1"/>
</dbReference>
<dbReference type="PROSITE" id="PS50043">
    <property type="entry name" value="HTH_LUXR_2"/>
    <property type="match status" value="1"/>
</dbReference>
<name>A0ABP6PZI8_9ACTN</name>
<dbReference type="Proteomes" id="UP001501237">
    <property type="component" value="Unassembled WGS sequence"/>
</dbReference>
<protein>
    <recommendedName>
        <fullName evidence="4">HTH luxR-type domain-containing protein</fullName>
    </recommendedName>
</protein>
<feature type="domain" description="HTH luxR-type" evidence="4">
    <location>
        <begin position="178"/>
        <end position="243"/>
    </location>
</feature>
<dbReference type="PANTHER" id="PTHR44688:SF16">
    <property type="entry name" value="DNA-BINDING TRANSCRIPTIONAL ACTIVATOR DEVR_DOSR"/>
    <property type="match status" value="1"/>
</dbReference>
<dbReference type="InterPro" id="IPR000792">
    <property type="entry name" value="Tscrpt_reg_LuxR_C"/>
</dbReference>
<dbReference type="RefSeq" id="WP_344821446.1">
    <property type="nucleotide sequence ID" value="NZ_BAAAUV010000001.1"/>
</dbReference>
<dbReference type="Pfam" id="PF00196">
    <property type="entry name" value="GerE"/>
    <property type="match status" value="1"/>
</dbReference>
<proteinExistence type="predicted"/>
<dbReference type="InterPro" id="IPR016032">
    <property type="entry name" value="Sig_transdc_resp-reg_C-effctor"/>
</dbReference>
<organism evidence="5 6">
    <name type="scientific">Actinocorallia longicatena</name>
    <dbReference type="NCBI Taxonomy" id="111803"/>
    <lineage>
        <taxon>Bacteria</taxon>
        <taxon>Bacillati</taxon>
        <taxon>Actinomycetota</taxon>
        <taxon>Actinomycetes</taxon>
        <taxon>Streptosporangiales</taxon>
        <taxon>Thermomonosporaceae</taxon>
        <taxon>Actinocorallia</taxon>
    </lineage>
</organism>
<keyword evidence="2" id="KW-0238">DNA-binding</keyword>
<evidence type="ECO:0000256" key="2">
    <source>
        <dbReference type="ARBA" id="ARBA00023125"/>
    </source>
</evidence>
<dbReference type="Gene3D" id="1.10.10.10">
    <property type="entry name" value="Winged helix-like DNA-binding domain superfamily/Winged helix DNA-binding domain"/>
    <property type="match status" value="1"/>
</dbReference>
<evidence type="ECO:0000256" key="3">
    <source>
        <dbReference type="ARBA" id="ARBA00023163"/>
    </source>
</evidence>